<dbReference type="EMBL" id="JAGTJS010000017">
    <property type="protein sequence ID" value="KAH7244752.1"/>
    <property type="molecule type" value="Genomic_DNA"/>
</dbReference>
<accession>A0A9P9K0L7</accession>
<proteinExistence type="predicted"/>
<sequence>MEPQVANPRQDEQFRRDALARAAAGTRQPIPEPESLPLGPWGAADLATAQRLCAILHRHGQTMHQNDYDTIISRLRAGYHCHTGGSVLDPHHHHIYIRLYDENVDSVSMTELTYVNWVFLAAIYGPNHGRLRKFQRRLLFKFGWDLTADLAYQADVDAVNQFRYAALVRMRQARGRATRDNYGELDW</sequence>
<reference evidence="1" key="1">
    <citation type="journal article" date="2021" name="Nat. Commun.">
        <title>Genetic determinants of endophytism in the Arabidopsis root mycobiome.</title>
        <authorList>
            <person name="Mesny F."/>
            <person name="Miyauchi S."/>
            <person name="Thiergart T."/>
            <person name="Pickel B."/>
            <person name="Atanasova L."/>
            <person name="Karlsson M."/>
            <person name="Huettel B."/>
            <person name="Barry K.W."/>
            <person name="Haridas S."/>
            <person name="Chen C."/>
            <person name="Bauer D."/>
            <person name="Andreopoulos W."/>
            <person name="Pangilinan J."/>
            <person name="LaButti K."/>
            <person name="Riley R."/>
            <person name="Lipzen A."/>
            <person name="Clum A."/>
            <person name="Drula E."/>
            <person name="Henrissat B."/>
            <person name="Kohler A."/>
            <person name="Grigoriev I.V."/>
            <person name="Martin F.M."/>
            <person name="Hacquard S."/>
        </authorList>
    </citation>
    <scope>NUCLEOTIDE SEQUENCE</scope>
    <source>
        <strain evidence="1">FSSC 5 MPI-SDFR-AT-0091</strain>
    </source>
</reference>
<dbReference type="AlphaFoldDB" id="A0A9P9K0L7"/>
<name>A0A9P9K0L7_FUSSL</name>
<protein>
    <submittedName>
        <fullName evidence="1">Uncharacterized protein</fullName>
    </submittedName>
</protein>
<dbReference type="Proteomes" id="UP000736672">
    <property type="component" value="Unassembled WGS sequence"/>
</dbReference>
<comment type="caution">
    <text evidence="1">The sequence shown here is derived from an EMBL/GenBank/DDBJ whole genome shotgun (WGS) entry which is preliminary data.</text>
</comment>
<gene>
    <name evidence="1" type="ORF">B0J15DRAFT_564511</name>
</gene>
<evidence type="ECO:0000313" key="2">
    <source>
        <dbReference type="Proteomes" id="UP000736672"/>
    </source>
</evidence>
<organism evidence="1 2">
    <name type="scientific">Fusarium solani</name>
    <name type="common">Filamentous fungus</name>
    <dbReference type="NCBI Taxonomy" id="169388"/>
    <lineage>
        <taxon>Eukaryota</taxon>
        <taxon>Fungi</taxon>
        <taxon>Dikarya</taxon>
        <taxon>Ascomycota</taxon>
        <taxon>Pezizomycotina</taxon>
        <taxon>Sordariomycetes</taxon>
        <taxon>Hypocreomycetidae</taxon>
        <taxon>Hypocreales</taxon>
        <taxon>Nectriaceae</taxon>
        <taxon>Fusarium</taxon>
        <taxon>Fusarium solani species complex</taxon>
    </lineage>
</organism>
<evidence type="ECO:0000313" key="1">
    <source>
        <dbReference type="EMBL" id="KAH7244752.1"/>
    </source>
</evidence>
<keyword evidence="2" id="KW-1185">Reference proteome</keyword>
<dbReference type="OrthoDB" id="5078485at2759"/>